<gene>
    <name evidence="1" type="ORF">GCM10023094_44730</name>
</gene>
<name>A0ABP8PIK3_9NOCA</name>
<dbReference type="CDD" id="cd07812">
    <property type="entry name" value="SRPBCC"/>
    <property type="match status" value="1"/>
</dbReference>
<dbReference type="Proteomes" id="UP001501183">
    <property type="component" value="Unassembled WGS sequence"/>
</dbReference>
<reference evidence="2" key="1">
    <citation type="journal article" date="2019" name="Int. J. Syst. Evol. Microbiol.">
        <title>The Global Catalogue of Microorganisms (GCM) 10K type strain sequencing project: providing services to taxonomists for standard genome sequencing and annotation.</title>
        <authorList>
            <consortium name="The Broad Institute Genomics Platform"/>
            <consortium name="The Broad Institute Genome Sequencing Center for Infectious Disease"/>
            <person name="Wu L."/>
            <person name="Ma J."/>
        </authorList>
    </citation>
    <scope>NUCLEOTIDE SEQUENCE [LARGE SCALE GENOMIC DNA]</scope>
    <source>
        <strain evidence="2">JCM 32206</strain>
    </source>
</reference>
<dbReference type="RefSeq" id="WP_345350475.1">
    <property type="nucleotide sequence ID" value="NZ_BAABFB010000066.1"/>
</dbReference>
<protein>
    <submittedName>
        <fullName evidence="1">SRPBCC family protein</fullName>
    </submittedName>
</protein>
<dbReference type="InterPro" id="IPR023393">
    <property type="entry name" value="START-like_dom_sf"/>
</dbReference>
<organism evidence="1 2">
    <name type="scientific">Rhodococcus olei</name>
    <dbReference type="NCBI Taxonomy" id="2161675"/>
    <lineage>
        <taxon>Bacteria</taxon>
        <taxon>Bacillati</taxon>
        <taxon>Actinomycetota</taxon>
        <taxon>Actinomycetes</taxon>
        <taxon>Mycobacteriales</taxon>
        <taxon>Nocardiaceae</taxon>
        <taxon>Rhodococcus</taxon>
    </lineage>
</organism>
<evidence type="ECO:0000313" key="1">
    <source>
        <dbReference type="EMBL" id="GAA4487027.1"/>
    </source>
</evidence>
<dbReference type="InterPro" id="IPR019587">
    <property type="entry name" value="Polyketide_cyclase/dehydratase"/>
</dbReference>
<dbReference type="Gene3D" id="3.30.530.20">
    <property type="match status" value="1"/>
</dbReference>
<dbReference type="Pfam" id="PF10604">
    <property type="entry name" value="Polyketide_cyc2"/>
    <property type="match status" value="1"/>
</dbReference>
<keyword evidence="2" id="KW-1185">Reference proteome</keyword>
<sequence length="158" mass="17550">MTNTLEASIEIDATPEAVWTVVSDLERMGRWSPQCRVMKVFGGPVRQGTRTFNVNKKGLLVWPTSAKVIRFEPNRAVAWRVTENHTIWTYELTATETGTRVTERREAPTGTTGISSFLVDKFMGGTADFEVDMISGMNTTLSRIKSEVESATATATTR</sequence>
<accession>A0ABP8PIK3</accession>
<comment type="caution">
    <text evidence="1">The sequence shown here is derived from an EMBL/GenBank/DDBJ whole genome shotgun (WGS) entry which is preliminary data.</text>
</comment>
<proteinExistence type="predicted"/>
<dbReference type="EMBL" id="BAABFB010000066">
    <property type="protein sequence ID" value="GAA4487027.1"/>
    <property type="molecule type" value="Genomic_DNA"/>
</dbReference>
<dbReference type="SUPFAM" id="SSF55961">
    <property type="entry name" value="Bet v1-like"/>
    <property type="match status" value="1"/>
</dbReference>
<evidence type="ECO:0000313" key="2">
    <source>
        <dbReference type="Proteomes" id="UP001501183"/>
    </source>
</evidence>